<feature type="signal peptide" evidence="1">
    <location>
        <begin position="1"/>
        <end position="30"/>
    </location>
</feature>
<reference evidence="3 4" key="1">
    <citation type="submission" date="2020-01" db="EMBL/GenBank/DDBJ databases">
        <title>Anaeroalcalibacter tamaniensis gen. nov., sp. nov., moderately halophilic strictly anaerobic fermenter bacterium from mud volcano of Taman peninsula.</title>
        <authorList>
            <person name="Frolova A."/>
            <person name="Merkel A.Y."/>
            <person name="Slobodkin A.I."/>
        </authorList>
    </citation>
    <scope>NUCLEOTIDE SEQUENCE [LARGE SCALE GENOMIC DNA]</scope>
    <source>
        <strain evidence="3 4">F-3ap</strain>
    </source>
</reference>
<evidence type="ECO:0000313" key="4">
    <source>
        <dbReference type="Proteomes" id="UP000461585"/>
    </source>
</evidence>
<dbReference type="InterPro" id="IPR036582">
    <property type="entry name" value="Mao_N_sf"/>
</dbReference>
<dbReference type="RefSeq" id="WP_162370542.1">
    <property type="nucleotide sequence ID" value="NZ_JAAEEH010000021.1"/>
</dbReference>
<sequence>MRTRKPIQKAAALALATLLLLAVGASSVSSRDGSESILVHRNLIQLFVDGQKVAVDNFLYNGTTYVPIRVVSEMLGQVVGYNIYDQTASITKPSFDVEDLGALLPTRLGTSWNYNGFAEYGHTMMLASILDTVDARTYGITGTVHDPSGGESGRDLSLEMRYVIQGNALVQEKSESSMLDSKFDRLTLIQTPLVAGTYWNDPVVDKEGNSTVLQSYIKRVEVLGDGRRQFTVRYDDRGSAYYEERKLVEGLGLYSFEKLLELADMSFPVGYYLYNPQDQKEVELVLYFPDSQGMKVHPETRKVTSDGLNFNTERMAFWALTEGSVSPETYKPIPEGTQLLGLTVVDGLCTLDLSQEFIDNHGGGSAGELMTLYSIVNTLTEFPHIQSVQFLVEGRSDATLGNILLDEPLERSQDIIGE</sequence>
<keyword evidence="4" id="KW-1185">Reference proteome</keyword>
<dbReference type="InterPro" id="IPR012854">
    <property type="entry name" value="Cu_amine_oxidase-like_N"/>
</dbReference>
<feature type="domain" description="GerMN" evidence="2">
    <location>
        <begin position="313"/>
        <end position="401"/>
    </location>
</feature>
<evidence type="ECO:0000256" key="1">
    <source>
        <dbReference type="SAM" id="SignalP"/>
    </source>
</evidence>
<dbReference type="SUPFAM" id="SSF55383">
    <property type="entry name" value="Copper amine oxidase, domain N"/>
    <property type="match status" value="1"/>
</dbReference>
<dbReference type="InterPro" id="IPR019606">
    <property type="entry name" value="GerMN"/>
</dbReference>
<keyword evidence="1" id="KW-0732">Signal</keyword>
<dbReference type="EMBL" id="JAAEEH010000021">
    <property type="protein sequence ID" value="NDL67814.1"/>
    <property type="molecule type" value="Genomic_DNA"/>
</dbReference>
<protein>
    <recommendedName>
        <fullName evidence="2">GerMN domain-containing protein</fullName>
    </recommendedName>
</protein>
<name>A0A7X5KN97_9FIRM</name>
<evidence type="ECO:0000259" key="2">
    <source>
        <dbReference type="SMART" id="SM00909"/>
    </source>
</evidence>
<accession>A0A7X5KN97</accession>
<dbReference type="SMART" id="SM00909">
    <property type="entry name" value="Germane"/>
    <property type="match status" value="1"/>
</dbReference>
<gene>
    <name evidence="3" type="ORF">GXN74_08690</name>
</gene>
<dbReference type="Pfam" id="PF07833">
    <property type="entry name" value="Cu_amine_oxidN1"/>
    <property type="match status" value="1"/>
</dbReference>
<feature type="chain" id="PRO_5030625375" description="GerMN domain-containing protein" evidence="1">
    <location>
        <begin position="31"/>
        <end position="418"/>
    </location>
</feature>
<dbReference type="Proteomes" id="UP000461585">
    <property type="component" value="Unassembled WGS sequence"/>
</dbReference>
<dbReference type="Pfam" id="PF10646">
    <property type="entry name" value="Germane"/>
    <property type="match status" value="1"/>
</dbReference>
<dbReference type="AlphaFoldDB" id="A0A7X5KN97"/>
<evidence type="ECO:0000313" key="3">
    <source>
        <dbReference type="EMBL" id="NDL67814.1"/>
    </source>
</evidence>
<comment type="caution">
    <text evidence="3">The sequence shown here is derived from an EMBL/GenBank/DDBJ whole genome shotgun (WGS) entry which is preliminary data.</text>
</comment>
<organism evidence="3 4">
    <name type="scientific">Anaerotalea alkaliphila</name>
    <dbReference type="NCBI Taxonomy" id="2662126"/>
    <lineage>
        <taxon>Bacteria</taxon>
        <taxon>Bacillati</taxon>
        <taxon>Bacillota</taxon>
        <taxon>Clostridia</taxon>
        <taxon>Eubacteriales</taxon>
        <taxon>Anaerotalea</taxon>
    </lineage>
</organism>
<proteinExistence type="predicted"/>